<dbReference type="Proteomes" id="UP001321786">
    <property type="component" value="Chromosome"/>
</dbReference>
<accession>A0AAU9E664</accession>
<evidence type="ECO:0000313" key="2">
    <source>
        <dbReference type="EMBL" id="BEP30211.1"/>
    </source>
</evidence>
<organism evidence="2 3">
    <name type="scientific">Helicovermis profundi</name>
    <dbReference type="NCBI Taxonomy" id="3065157"/>
    <lineage>
        <taxon>Bacteria</taxon>
        <taxon>Bacillati</taxon>
        <taxon>Bacillota</taxon>
        <taxon>Clostridia</taxon>
        <taxon>Helicovermis</taxon>
    </lineage>
</organism>
<name>A0AAU9E664_9FIRM</name>
<evidence type="ECO:0000313" key="3">
    <source>
        <dbReference type="Proteomes" id="UP001321786"/>
    </source>
</evidence>
<dbReference type="RefSeq" id="WP_338535810.1">
    <property type="nucleotide sequence ID" value="NZ_AP028654.1"/>
</dbReference>
<dbReference type="GO" id="GO:0044780">
    <property type="term" value="P:bacterial-type flagellum assembly"/>
    <property type="evidence" value="ECO:0007669"/>
    <property type="project" value="InterPro"/>
</dbReference>
<keyword evidence="2" id="KW-0282">Flagellum</keyword>
<evidence type="ECO:0000256" key="1">
    <source>
        <dbReference type="ARBA" id="ARBA00022795"/>
    </source>
</evidence>
<keyword evidence="2" id="KW-0969">Cilium</keyword>
<dbReference type="Pfam" id="PF05130">
    <property type="entry name" value="FlgN"/>
    <property type="match status" value="1"/>
</dbReference>
<gene>
    <name evidence="2" type="ORF">HLPR_25420</name>
</gene>
<dbReference type="InterPro" id="IPR036679">
    <property type="entry name" value="FlgN-like_sf"/>
</dbReference>
<sequence>MLVNYVDDLINALQKEYEIYKELTKIADDKKQIIIDGKIKELDKITIREQGLAMSLVKLENYREKVINKIMKDLNIKNIDTITELITHLDQDSKNKLNTVKNQLIGIIDDIKNKNELNSQLIDQSLKFIDFNIGLLAGIEEDNKYASDGKDPKFIQRKSLFDAKA</sequence>
<dbReference type="SUPFAM" id="SSF140566">
    <property type="entry name" value="FlgN-like"/>
    <property type="match status" value="1"/>
</dbReference>
<proteinExistence type="predicted"/>
<keyword evidence="2" id="KW-0966">Cell projection</keyword>
<reference evidence="2 3" key="1">
    <citation type="submission" date="2023-08" db="EMBL/GenBank/DDBJ databases">
        <title>Helicovermis profunda gen. nov., sp. nov., a novel mesophilic, fermentative bacterium within the Bacillota from a deep-sea hydrothermal vent chimney.</title>
        <authorList>
            <person name="Miyazaki U."/>
            <person name="Mizutani D."/>
            <person name="Hashimoto Y."/>
            <person name="Tame A."/>
            <person name="Sawayama S."/>
            <person name="Miyazaki J."/>
            <person name="Takai K."/>
            <person name="Nakagawa S."/>
        </authorList>
    </citation>
    <scope>NUCLEOTIDE SEQUENCE [LARGE SCALE GENOMIC DNA]</scope>
    <source>
        <strain evidence="2 3">S502</strain>
    </source>
</reference>
<keyword evidence="1" id="KW-1005">Bacterial flagellum biogenesis</keyword>
<keyword evidence="3" id="KW-1185">Reference proteome</keyword>
<dbReference type="Gene3D" id="1.20.58.300">
    <property type="entry name" value="FlgN-like"/>
    <property type="match status" value="1"/>
</dbReference>
<dbReference type="AlphaFoldDB" id="A0AAU9E664"/>
<dbReference type="EMBL" id="AP028654">
    <property type="protein sequence ID" value="BEP30211.1"/>
    <property type="molecule type" value="Genomic_DNA"/>
</dbReference>
<dbReference type="InterPro" id="IPR007809">
    <property type="entry name" value="FlgN-like"/>
</dbReference>
<dbReference type="KEGG" id="hprf:HLPR_25420"/>
<protein>
    <submittedName>
        <fullName evidence="2">Flagellar protein FlgN</fullName>
    </submittedName>
</protein>